<dbReference type="PANTHER" id="PTHR24305">
    <property type="entry name" value="CYTOCHROME P450"/>
    <property type="match status" value="1"/>
</dbReference>
<keyword evidence="5" id="KW-0812">Transmembrane</keyword>
<evidence type="ECO:0000313" key="6">
    <source>
        <dbReference type="Proteomes" id="UP000515163"/>
    </source>
</evidence>
<dbReference type="GO" id="GO:0020037">
    <property type="term" value="F:heme binding"/>
    <property type="evidence" value="ECO:0007669"/>
    <property type="project" value="InterPro"/>
</dbReference>
<dbReference type="InterPro" id="IPR002401">
    <property type="entry name" value="Cyt_P450_E_grp-I"/>
</dbReference>
<dbReference type="AlphaFoldDB" id="A0A6P8J170"/>
<dbReference type="Proteomes" id="UP000515163">
    <property type="component" value="Unplaced"/>
</dbReference>
<dbReference type="InterPro" id="IPR017972">
    <property type="entry name" value="Cyt_P450_CS"/>
</dbReference>
<dbReference type="SUPFAM" id="SSF48264">
    <property type="entry name" value="Cytochrome P450"/>
    <property type="match status" value="1"/>
</dbReference>
<keyword evidence="5" id="KW-1133">Transmembrane helix</keyword>
<evidence type="ECO:0000256" key="3">
    <source>
        <dbReference type="PIRSR" id="PIRSR602401-1"/>
    </source>
</evidence>
<evidence type="ECO:0000256" key="4">
    <source>
        <dbReference type="RuleBase" id="RU000461"/>
    </source>
</evidence>
<dbReference type="PANTHER" id="PTHR24305:SF166">
    <property type="entry name" value="CYTOCHROME P450 12A4, MITOCHONDRIAL-RELATED"/>
    <property type="match status" value="1"/>
</dbReference>
<keyword evidence="3 4" id="KW-0408">Iron</keyword>
<keyword evidence="3 4" id="KW-0349">Heme</keyword>
<dbReference type="GeneID" id="116306000"/>
<dbReference type="InterPro" id="IPR050121">
    <property type="entry name" value="Cytochrome_P450_monoxygenase"/>
</dbReference>
<keyword evidence="3 4" id="KW-0479">Metal-binding</keyword>
<keyword evidence="5" id="KW-0472">Membrane</keyword>
<dbReference type="PRINTS" id="PR00463">
    <property type="entry name" value="EP450I"/>
</dbReference>
<dbReference type="PRINTS" id="PR00385">
    <property type="entry name" value="P450"/>
</dbReference>
<dbReference type="InterPro" id="IPR036396">
    <property type="entry name" value="Cyt_P450_sf"/>
</dbReference>
<dbReference type="Pfam" id="PF00067">
    <property type="entry name" value="p450"/>
    <property type="match status" value="1"/>
</dbReference>
<name>A0A6P8J170_ACTTE</name>
<feature type="binding site" description="axial binding residue" evidence="3">
    <location>
        <position position="441"/>
    </location>
    <ligand>
        <name>heme</name>
        <dbReference type="ChEBI" id="CHEBI:30413"/>
    </ligand>
    <ligandPart>
        <name>Fe</name>
        <dbReference type="ChEBI" id="CHEBI:18248"/>
    </ligandPart>
</feature>
<evidence type="ECO:0000313" key="7">
    <source>
        <dbReference type="RefSeq" id="XP_031571883.1"/>
    </source>
</evidence>
<comment type="similarity">
    <text evidence="2 4">Belongs to the cytochrome P450 family.</text>
</comment>
<dbReference type="KEGG" id="aten:116306000"/>
<dbReference type="PROSITE" id="PS00086">
    <property type="entry name" value="CYTOCHROME_P450"/>
    <property type="match status" value="1"/>
</dbReference>
<protein>
    <submittedName>
        <fullName evidence="7">Cytochrome P450 3A6-like</fullName>
    </submittedName>
</protein>
<evidence type="ECO:0000256" key="5">
    <source>
        <dbReference type="SAM" id="Phobius"/>
    </source>
</evidence>
<evidence type="ECO:0000256" key="1">
    <source>
        <dbReference type="ARBA" id="ARBA00001971"/>
    </source>
</evidence>
<organism evidence="6 7">
    <name type="scientific">Actinia tenebrosa</name>
    <name type="common">Australian red waratah sea anemone</name>
    <dbReference type="NCBI Taxonomy" id="6105"/>
    <lineage>
        <taxon>Eukaryota</taxon>
        <taxon>Metazoa</taxon>
        <taxon>Cnidaria</taxon>
        <taxon>Anthozoa</taxon>
        <taxon>Hexacorallia</taxon>
        <taxon>Actiniaria</taxon>
        <taxon>Actiniidae</taxon>
        <taxon>Actinia</taxon>
    </lineage>
</organism>
<reference evidence="7" key="1">
    <citation type="submission" date="2025-08" db="UniProtKB">
        <authorList>
            <consortium name="RefSeq"/>
        </authorList>
    </citation>
    <scope>IDENTIFICATION</scope>
    <source>
        <tissue evidence="7">Tentacle</tissue>
    </source>
</reference>
<dbReference type="InterPro" id="IPR001128">
    <property type="entry name" value="Cyt_P450"/>
</dbReference>
<keyword evidence="4" id="KW-0503">Monooxygenase</keyword>
<dbReference type="OrthoDB" id="2789670at2759"/>
<dbReference type="GO" id="GO:0005506">
    <property type="term" value="F:iron ion binding"/>
    <property type="evidence" value="ECO:0007669"/>
    <property type="project" value="InterPro"/>
</dbReference>
<gene>
    <name evidence="7" type="primary">LOC116306000</name>
</gene>
<comment type="cofactor">
    <cofactor evidence="1 3">
        <name>heme</name>
        <dbReference type="ChEBI" id="CHEBI:30413"/>
    </cofactor>
</comment>
<dbReference type="GO" id="GO:0016705">
    <property type="term" value="F:oxidoreductase activity, acting on paired donors, with incorporation or reduction of molecular oxygen"/>
    <property type="evidence" value="ECO:0007669"/>
    <property type="project" value="InterPro"/>
</dbReference>
<keyword evidence="6" id="KW-1185">Reference proteome</keyword>
<keyword evidence="4" id="KW-0560">Oxidoreductase</keyword>
<dbReference type="Gene3D" id="1.10.630.10">
    <property type="entry name" value="Cytochrome P450"/>
    <property type="match status" value="1"/>
</dbReference>
<sequence length="498" mass="57149">MELRAEVGYGLLATLITFVLAWPLLKSVIKFLIIYWCVPWRNSKGERMKGEPPKLPYGQINQVNFFGRPLSKKYGPVYYIWHCLTPIVLLADAEAIRSFYTDHYSHKRDRDFTSLGCVWKQVLGDCLANSHGRDEVKRCRGPFEKYFTSSMVMSVLPIIGRECRSFIAKVPKNSPVDLMKEGLSKVTLRVLIQIVYGEEVLQKHFTRILQISDQLQDTVDLFNVGETKLPFYSKLPTSVNRQAQSFNKTWADFNRFLFEEYEEGRLNSSGDGLFFVMMEQLRSNSLELKEQELFHSVDEILLLNIDVSFAATSFALADIARHSDVQSKLRNEIDEALEGQDPSIFQDLDKRLPYMEMVLKESARMHPALALSLPERTVKPLTDMAGYFIPQGTPVCVDTHSLNYSEKYWKNPDEFKPERFAEGTRQVPGSYFRFGMGPRKCLGYRYALAITRIVVASVLQKYKISLADPLGSPKIKTRGMPFFTPYICTDVVFTERSS</sequence>
<proteinExistence type="inferred from homology"/>
<feature type="transmembrane region" description="Helical" evidence="5">
    <location>
        <begin position="12"/>
        <end position="38"/>
    </location>
</feature>
<evidence type="ECO:0000256" key="2">
    <source>
        <dbReference type="ARBA" id="ARBA00010617"/>
    </source>
</evidence>
<dbReference type="GO" id="GO:0004497">
    <property type="term" value="F:monooxygenase activity"/>
    <property type="evidence" value="ECO:0007669"/>
    <property type="project" value="UniProtKB-KW"/>
</dbReference>
<dbReference type="RefSeq" id="XP_031571883.1">
    <property type="nucleotide sequence ID" value="XM_031716023.1"/>
</dbReference>
<accession>A0A6P8J170</accession>
<dbReference type="InParanoid" id="A0A6P8J170"/>